<sequence>MSSSSDDSDYNVEEYIKPDIIRHTYNNEDLISDHEQESDSSHDSSDKETDVKTDEEENANSIQEHEVNSSKITSDKRKEVASTRTNSRFILYVTNLSGETTRSMLEDFFGDAGQIKSIRIPKVRLGNFAFVEMTDIEGFKNININMELDFSSFLSVKLKEKKIDVSVYHGYLLGIMEDNLDEAEKYEMVTDILNDLLAGTNTDDIVNAIFDKWHETHSTHLNEAERKQEEVDIAELLKTQTSISLQAAGQHNRQLTEEEKRIKQQILANYSQCSDKEEEDEEYAKSSDEDDPNLEKNTNKADVQKLAREKREQAKMESQQKKLKDKEDRAKQKASREDKKAKRQTAAAKGERKR</sequence>
<evidence type="ECO:0000259" key="7">
    <source>
        <dbReference type="PROSITE" id="PS50102"/>
    </source>
</evidence>
<feature type="region of interest" description="Disordered" evidence="6">
    <location>
        <begin position="269"/>
        <end position="354"/>
    </location>
</feature>
<feature type="compositionally biased region" description="Acidic residues" evidence="6">
    <location>
        <begin position="1"/>
        <end position="12"/>
    </location>
</feature>
<evidence type="ECO:0000256" key="1">
    <source>
        <dbReference type="ARBA" id="ARBA00005305"/>
    </source>
</evidence>
<dbReference type="PANTHER" id="PTHR31684">
    <property type="entry name" value="COILED-COIL DOMAIN-CONTAINING PROTEIN 43"/>
    <property type="match status" value="1"/>
</dbReference>
<accession>A0A1J1HUR3</accession>
<dbReference type="SUPFAM" id="SSF54928">
    <property type="entry name" value="RNA-binding domain, RBD"/>
    <property type="match status" value="1"/>
</dbReference>
<dbReference type="InterPro" id="IPR058771">
    <property type="entry name" value="PWI_CCDC43"/>
</dbReference>
<keyword evidence="4" id="KW-0175">Coiled coil</keyword>
<name>A0A1J1HUR3_9DIPT</name>
<dbReference type="EMBL" id="CVRI01000020">
    <property type="protein sequence ID" value="CRK91282.1"/>
    <property type="molecule type" value="Genomic_DNA"/>
</dbReference>
<evidence type="ECO:0000313" key="8">
    <source>
        <dbReference type="EMBL" id="CRK91282.1"/>
    </source>
</evidence>
<feature type="compositionally biased region" description="Basic and acidic residues" evidence="6">
    <location>
        <begin position="14"/>
        <end position="52"/>
    </location>
</feature>
<organism evidence="8 9">
    <name type="scientific">Clunio marinus</name>
    <dbReference type="NCBI Taxonomy" id="568069"/>
    <lineage>
        <taxon>Eukaryota</taxon>
        <taxon>Metazoa</taxon>
        <taxon>Ecdysozoa</taxon>
        <taxon>Arthropoda</taxon>
        <taxon>Hexapoda</taxon>
        <taxon>Insecta</taxon>
        <taxon>Pterygota</taxon>
        <taxon>Neoptera</taxon>
        <taxon>Endopterygota</taxon>
        <taxon>Diptera</taxon>
        <taxon>Nematocera</taxon>
        <taxon>Chironomoidea</taxon>
        <taxon>Chironomidae</taxon>
        <taxon>Clunio</taxon>
    </lineage>
</organism>
<dbReference type="InterPro" id="IPR037666">
    <property type="entry name" value="CCDC43"/>
</dbReference>
<protein>
    <recommendedName>
        <fullName evidence="2">Coiled-coil domain-containing protein 43</fullName>
    </recommendedName>
</protein>
<proteinExistence type="inferred from homology"/>
<dbReference type="CDD" id="cd00590">
    <property type="entry name" value="RRM_SF"/>
    <property type="match status" value="1"/>
</dbReference>
<dbReference type="InterPro" id="IPR035979">
    <property type="entry name" value="RBD_domain_sf"/>
</dbReference>
<evidence type="ECO:0000256" key="4">
    <source>
        <dbReference type="ARBA" id="ARBA00023054"/>
    </source>
</evidence>
<keyword evidence="9" id="KW-1185">Reference proteome</keyword>
<feature type="domain" description="RRM" evidence="7">
    <location>
        <begin position="89"/>
        <end position="170"/>
    </location>
</feature>
<dbReference type="Pfam" id="PF26091">
    <property type="entry name" value="PWI_CCDC43"/>
    <property type="match status" value="1"/>
</dbReference>
<dbReference type="InterPro" id="IPR012677">
    <property type="entry name" value="Nucleotide-bd_a/b_plait_sf"/>
</dbReference>
<dbReference type="Pfam" id="PF00076">
    <property type="entry name" value="RRM_1"/>
    <property type="match status" value="1"/>
</dbReference>
<feature type="compositionally biased region" description="Basic and acidic residues" evidence="6">
    <location>
        <begin position="283"/>
        <end position="340"/>
    </location>
</feature>
<dbReference type="GO" id="GO:0003723">
    <property type="term" value="F:RNA binding"/>
    <property type="evidence" value="ECO:0007669"/>
    <property type="project" value="UniProtKB-UniRule"/>
</dbReference>
<gene>
    <name evidence="8" type="ORF">CLUMA_CG004960</name>
</gene>
<dbReference type="Gene3D" id="3.30.70.330">
    <property type="match status" value="1"/>
</dbReference>
<keyword evidence="3 5" id="KW-0694">RNA-binding</keyword>
<dbReference type="InterPro" id="IPR000504">
    <property type="entry name" value="RRM_dom"/>
</dbReference>
<evidence type="ECO:0000256" key="5">
    <source>
        <dbReference type="PROSITE-ProRule" id="PRU00176"/>
    </source>
</evidence>
<evidence type="ECO:0000313" key="9">
    <source>
        <dbReference type="Proteomes" id="UP000183832"/>
    </source>
</evidence>
<dbReference type="OrthoDB" id="2187466at2759"/>
<evidence type="ECO:0000256" key="2">
    <source>
        <dbReference type="ARBA" id="ARBA00016648"/>
    </source>
</evidence>
<dbReference type="SMART" id="SM00360">
    <property type="entry name" value="RRM"/>
    <property type="match status" value="1"/>
</dbReference>
<feature type="compositionally biased region" description="Basic and acidic residues" evidence="6">
    <location>
        <begin position="63"/>
        <end position="79"/>
    </location>
</feature>
<feature type="region of interest" description="Disordered" evidence="6">
    <location>
        <begin position="1"/>
        <end position="79"/>
    </location>
</feature>
<evidence type="ECO:0000256" key="6">
    <source>
        <dbReference type="SAM" id="MobiDB-lite"/>
    </source>
</evidence>
<reference evidence="8 9" key="1">
    <citation type="submission" date="2015-04" db="EMBL/GenBank/DDBJ databases">
        <authorList>
            <person name="Syromyatnikov M.Y."/>
            <person name="Popov V.N."/>
        </authorList>
    </citation>
    <scope>NUCLEOTIDE SEQUENCE [LARGE SCALE GENOMIC DNA]</scope>
</reference>
<dbReference type="AlphaFoldDB" id="A0A1J1HUR3"/>
<dbReference type="PROSITE" id="PS50102">
    <property type="entry name" value="RRM"/>
    <property type="match status" value="1"/>
</dbReference>
<dbReference type="PANTHER" id="PTHR31684:SF2">
    <property type="entry name" value="COILED-COIL DOMAIN-CONTAINING PROTEIN 43"/>
    <property type="match status" value="1"/>
</dbReference>
<comment type="similarity">
    <text evidence="1">Belongs to the CCDC43 family.</text>
</comment>
<dbReference type="Proteomes" id="UP000183832">
    <property type="component" value="Unassembled WGS sequence"/>
</dbReference>
<evidence type="ECO:0000256" key="3">
    <source>
        <dbReference type="ARBA" id="ARBA00022884"/>
    </source>
</evidence>